<evidence type="ECO:0000313" key="11">
    <source>
        <dbReference type="EMBL" id="STX81485.1"/>
    </source>
</evidence>
<dbReference type="PIRSF" id="PIRSF000452">
    <property type="entry name" value="6-N-acetyltransf"/>
    <property type="match status" value="1"/>
</dbReference>
<evidence type="ECO:0000256" key="4">
    <source>
        <dbReference type="ARBA" id="ARBA00022679"/>
    </source>
</evidence>
<dbReference type="GO" id="GO:0047663">
    <property type="term" value="F:aminoglycoside 6'-N-acetyltransferase activity"/>
    <property type="evidence" value="ECO:0007669"/>
    <property type="project" value="UniProtKB-EC"/>
</dbReference>
<dbReference type="GO" id="GO:0046677">
    <property type="term" value="P:response to antibiotic"/>
    <property type="evidence" value="ECO:0007669"/>
    <property type="project" value="UniProtKB-KW"/>
</dbReference>
<keyword evidence="4 9" id="KW-0808">Transferase</keyword>
<gene>
    <name evidence="11" type="ORF">NCTC13316_03358</name>
</gene>
<dbReference type="PANTHER" id="PTHR43877:SF2">
    <property type="entry name" value="AMINOALKYLPHOSPHONATE N-ACETYLTRANSFERASE-RELATED"/>
    <property type="match status" value="1"/>
</dbReference>
<dbReference type="Pfam" id="PF00583">
    <property type="entry name" value="Acetyltransf_1"/>
    <property type="match status" value="1"/>
</dbReference>
<accession>A0A378KCZ0</accession>
<dbReference type="OrthoDB" id="118633at2"/>
<evidence type="ECO:0000256" key="7">
    <source>
        <dbReference type="ARBA" id="ARBA00029660"/>
    </source>
</evidence>
<proteinExistence type="predicted"/>
<evidence type="ECO:0000256" key="6">
    <source>
        <dbReference type="ARBA" id="ARBA00023315"/>
    </source>
</evidence>
<evidence type="ECO:0000256" key="9">
    <source>
        <dbReference type="PIRNR" id="PIRNR000452"/>
    </source>
</evidence>
<evidence type="ECO:0000256" key="8">
    <source>
        <dbReference type="ARBA" id="ARBA00048923"/>
    </source>
</evidence>
<dbReference type="EC" id="2.3.1.82" evidence="2 9"/>
<dbReference type="InterPro" id="IPR024170">
    <property type="entry name" value="Aminoglycoside_N6-AcTrfrase"/>
</dbReference>
<evidence type="ECO:0000256" key="2">
    <source>
        <dbReference type="ARBA" id="ARBA00012888"/>
    </source>
</evidence>
<evidence type="ECO:0000256" key="1">
    <source>
        <dbReference type="ARBA" id="ARBA00011738"/>
    </source>
</evidence>
<protein>
    <recommendedName>
        <fullName evidence="3 9">Aminoglycoside N(6')-acetyltransferase type 1</fullName>
        <ecNumber evidence="2 9">2.3.1.82</ecNumber>
    </recommendedName>
    <alternativeName>
        <fullName evidence="7 9">Aminoglycoside resistance protein</fullName>
    </alternativeName>
</protein>
<keyword evidence="12" id="KW-1185">Reference proteome</keyword>
<reference evidence="11 12" key="1">
    <citation type="submission" date="2018-06" db="EMBL/GenBank/DDBJ databases">
        <authorList>
            <consortium name="Pathogen Informatics"/>
            <person name="Doyle S."/>
        </authorList>
    </citation>
    <scope>NUCLEOTIDE SEQUENCE [LARGE SCALE GENOMIC DNA]</scope>
    <source>
        <strain evidence="11 12">NCTC13316</strain>
    </source>
</reference>
<evidence type="ECO:0000256" key="5">
    <source>
        <dbReference type="ARBA" id="ARBA00023251"/>
    </source>
</evidence>
<dbReference type="CDD" id="cd04301">
    <property type="entry name" value="NAT_SF"/>
    <property type="match status" value="1"/>
</dbReference>
<dbReference type="Proteomes" id="UP000254794">
    <property type="component" value="Unassembled WGS sequence"/>
</dbReference>
<comment type="function">
    <text evidence="9">Catalyzes the transfer of an acetyl group from acetyl-CoA to the 6'-amino group of aminoglycoside molecules conferring resistance to antibiotics containing the purpurosamine ring.</text>
</comment>
<dbReference type="EMBL" id="UGOD01000005">
    <property type="protein sequence ID" value="STX81485.1"/>
    <property type="molecule type" value="Genomic_DNA"/>
</dbReference>
<dbReference type="AlphaFoldDB" id="A0A378KCZ0"/>
<dbReference type="InterPro" id="IPR016181">
    <property type="entry name" value="Acyl_CoA_acyltransferase"/>
</dbReference>
<dbReference type="Gene3D" id="3.40.630.30">
    <property type="match status" value="1"/>
</dbReference>
<keyword evidence="5 9" id="KW-0046">Antibiotic resistance</keyword>
<comment type="subunit">
    <text evidence="1 9">Homodimer.</text>
</comment>
<dbReference type="InterPro" id="IPR050832">
    <property type="entry name" value="Bact_Acetyltransf"/>
</dbReference>
<dbReference type="RefSeq" id="WP_115332866.1">
    <property type="nucleotide sequence ID" value="NZ_CAAAHP010000008.1"/>
</dbReference>
<evidence type="ECO:0000313" key="12">
    <source>
        <dbReference type="Proteomes" id="UP000254794"/>
    </source>
</evidence>
<dbReference type="PANTHER" id="PTHR43877">
    <property type="entry name" value="AMINOALKYLPHOSPHONATE N-ACETYLTRANSFERASE-RELATED-RELATED"/>
    <property type="match status" value="1"/>
</dbReference>
<dbReference type="SUPFAM" id="SSF55729">
    <property type="entry name" value="Acyl-CoA N-acyltransferases (Nat)"/>
    <property type="match status" value="1"/>
</dbReference>
<evidence type="ECO:0000256" key="3">
    <source>
        <dbReference type="ARBA" id="ARBA00017677"/>
    </source>
</evidence>
<comment type="catalytic activity">
    <reaction evidence="8 9">
        <text>kanamycin B + acetyl-CoA = N(6')-acetylkanamycin B + CoA + H(+)</text>
        <dbReference type="Rhea" id="RHEA:16449"/>
        <dbReference type="ChEBI" id="CHEBI:15378"/>
        <dbReference type="ChEBI" id="CHEBI:57287"/>
        <dbReference type="ChEBI" id="CHEBI:57288"/>
        <dbReference type="ChEBI" id="CHEBI:58390"/>
        <dbReference type="ChEBI" id="CHEBI:58549"/>
        <dbReference type="EC" id="2.3.1.82"/>
    </reaction>
</comment>
<keyword evidence="6 9" id="KW-0012">Acyltransferase</keyword>
<organism evidence="11 12">
    <name type="scientific">Legionella busanensis</name>
    <dbReference type="NCBI Taxonomy" id="190655"/>
    <lineage>
        <taxon>Bacteria</taxon>
        <taxon>Pseudomonadati</taxon>
        <taxon>Pseudomonadota</taxon>
        <taxon>Gammaproteobacteria</taxon>
        <taxon>Legionellales</taxon>
        <taxon>Legionellaceae</taxon>
        <taxon>Legionella</taxon>
    </lineage>
</organism>
<evidence type="ECO:0000259" key="10">
    <source>
        <dbReference type="PROSITE" id="PS51186"/>
    </source>
</evidence>
<name>A0A378KCZ0_9GAMM</name>
<feature type="domain" description="N-acetyltransferase" evidence="10">
    <location>
        <begin position="3"/>
        <end position="146"/>
    </location>
</feature>
<dbReference type="InterPro" id="IPR000182">
    <property type="entry name" value="GNAT_dom"/>
</dbReference>
<dbReference type="PROSITE" id="PS51186">
    <property type="entry name" value="GNAT"/>
    <property type="match status" value="1"/>
</dbReference>
<sequence>MKIEIRQARERDYFDWIEMRKRLWPEASFDELKDLLHLKKAKDFVCYFAEVDGKLAGFIEIALRPYANGCSSSPVAFVEGIWVDEAFQKQGVGRMLAAKAEEWTRSHGIKELGSDTRIESEQSIHAHKKWGFIETERVVYFRKDTS</sequence>